<dbReference type="EMBL" id="BMMZ01000001">
    <property type="protein sequence ID" value="GGL50564.1"/>
    <property type="molecule type" value="Genomic_DNA"/>
</dbReference>
<feature type="transmembrane region" description="Helical" evidence="11">
    <location>
        <begin position="157"/>
        <end position="180"/>
    </location>
</feature>
<comment type="similarity">
    <text evidence="2">Belongs to the major facilitator superfamily. Metabolite:H+ Symporter (MHS) family (TC 2.A.1.6) family.</text>
</comment>
<feature type="transmembrane region" description="Helical" evidence="11">
    <location>
        <begin position="283"/>
        <end position="303"/>
    </location>
</feature>
<comment type="function">
    <text evidence="9">May be a proton symporter involved in the uptake of osmolytes such as proline and glycine betaine.</text>
</comment>
<comment type="caution">
    <text evidence="13">The sequence shown here is derived from an EMBL/GenBank/DDBJ whole genome shotgun (WGS) entry which is preliminary data.</text>
</comment>
<feature type="transmembrane region" description="Helical" evidence="11">
    <location>
        <begin position="192"/>
        <end position="211"/>
    </location>
</feature>
<dbReference type="PANTHER" id="PTHR43528:SF1">
    <property type="entry name" value="ALPHA-KETOGLUTARATE PERMEASE"/>
    <property type="match status" value="1"/>
</dbReference>
<dbReference type="PANTHER" id="PTHR43528">
    <property type="entry name" value="ALPHA-KETOGLUTARATE PERMEASE"/>
    <property type="match status" value="1"/>
</dbReference>
<evidence type="ECO:0000313" key="13">
    <source>
        <dbReference type="EMBL" id="GGL50564.1"/>
    </source>
</evidence>
<feature type="transmembrane region" description="Helical" evidence="11">
    <location>
        <begin position="406"/>
        <end position="426"/>
    </location>
</feature>
<evidence type="ECO:0000256" key="1">
    <source>
        <dbReference type="ARBA" id="ARBA00004651"/>
    </source>
</evidence>
<feature type="transmembrane region" description="Helical" evidence="11">
    <location>
        <begin position="373"/>
        <end position="394"/>
    </location>
</feature>
<keyword evidence="14" id="KW-1185">Reference proteome</keyword>
<proteinExistence type="inferred from homology"/>
<dbReference type="InterPro" id="IPR011701">
    <property type="entry name" value="MFS"/>
</dbReference>
<gene>
    <name evidence="13" type="ORF">GCM10011575_06040</name>
</gene>
<evidence type="ECO:0000256" key="3">
    <source>
        <dbReference type="ARBA" id="ARBA00022448"/>
    </source>
</evidence>
<evidence type="ECO:0000256" key="10">
    <source>
        <dbReference type="ARBA" id="ARBA00039918"/>
    </source>
</evidence>
<reference evidence="13" key="2">
    <citation type="submission" date="2020-09" db="EMBL/GenBank/DDBJ databases">
        <authorList>
            <person name="Sun Q."/>
            <person name="Zhou Y."/>
        </authorList>
    </citation>
    <scope>NUCLEOTIDE SEQUENCE</scope>
    <source>
        <strain evidence="13">CGMCC 4.7306</strain>
    </source>
</reference>
<comment type="subcellular location">
    <subcellularLocation>
        <location evidence="1">Cell membrane</location>
        <topology evidence="1">Multi-pass membrane protein</topology>
    </subcellularLocation>
</comment>
<evidence type="ECO:0000256" key="4">
    <source>
        <dbReference type="ARBA" id="ARBA00022475"/>
    </source>
</evidence>
<dbReference type="RefSeq" id="WP_188893656.1">
    <property type="nucleotide sequence ID" value="NZ_BMMZ01000001.1"/>
</dbReference>
<evidence type="ECO:0000256" key="11">
    <source>
        <dbReference type="SAM" id="Phobius"/>
    </source>
</evidence>
<evidence type="ECO:0000256" key="8">
    <source>
        <dbReference type="ARBA" id="ARBA00023136"/>
    </source>
</evidence>
<dbReference type="GO" id="GO:0005886">
    <property type="term" value="C:plasma membrane"/>
    <property type="evidence" value="ECO:0007669"/>
    <property type="project" value="UniProtKB-SubCell"/>
</dbReference>
<reference evidence="13" key="1">
    <citation type="journal article" date="2014" name="Int. J. Syst. Evol. Microbiol.">
        <title>Complete genome sequence of Corynebacterium casei LMG S-19264T (=DSM 44701T), isolated from a smear-ripened cheese.</title>
        <authorList>
            <consortium name="US DOE Joint Genome Institute (JGI-PGF)"/>
            <person name="Walter F."/>
            <person name="Albersmeier A."/>
            <person name="Kalinowski J."/>
            <person name="Ruckert C."/>
        </authorList>
    </citation>
    <scope>NUCLEOTIDE SEQUENCE</scope>
    <source>
        <strain evidence="13">CGMCC 4.7306</strain>
    </source>
</reference>
<dbReference type="Pfam" id="PF07690">
    <property type="entry name" value="MFS_1"/>
    <property type="match status" value="1"/>
</dbReference>
<evidence type="ECO:0000256" key="9">
    <source>
        <dbReference type="ARBA" id="ARBA00037295"/>
    </source>
</evidence>
<dbReference type="FunFam" id="1.20.1250.20:FF:000001">
    <property type="entry name" value="Dicarboxylate MFS transporter"/>
    <property type="match status" value="1"/>
</dbReference>
<dbReference type="InterPro" id="IPR005829">
    <property type="entry name" value="Sugar_transporter_CS"/>
</dbReference>
<dbReference type="AlphaFoldDB" id="A0A917S3E6"/>
<feature type="domain" description="Major facilitator superfamily (MFS) profile" evidence="12">
    <location>
        <begin position="24"/>
        <end position="431"/>
    </location>
</feature>
<evidence type="ECO:0000259" key="12">
    <source>
        <dbReference type="PROSITE" id="PS50850"/>
    </source>
</evidence>
<dbReference type="SUPFAM" id="SSF103473">
    <property type="entry name" value="MFS general substrate transporter"/>
    <property type="match status" value="1"/>
</dbReference>
<organism evidence="13 14">
    <name type="scientific">Microlunatus endophyticus</name>
    <dbReference type="NCBI Taxonomy" id="1716077"/>
    <lineage>
        <taxon>Bacteria</taxon>
        <taxon>Bacillati</taxon>
        <taxon>Actinomycetota</taxon>
        <taxon>Actinomycetes</taxon>
        <taxon>Propionibacteriales</taxon>
        <taxon>Propionibacteriaceae</taxon>
        <taxon>Microlunatus</taxon>
    </lineage>
</organism>
<sequence length="456" mass="49015">MSPAAPGSTNQAIADASPPILRRAIAAAAVGNFTEWFDYGVYSVVATYIAKALAPGDSIAVTLGAFAISFLIRPIGGLVWGPLGDRIGRRRVLATTILLMAGSTFCVGLIPSYAKIGWIATLLLYLLRMIQGFSTGGEYGGAATFMAEYSPDRKRGFFGSFLEFGTLSGFAGGSLVTLALQLSTSGSFMQTWGWRIPFFVALPLGLIGLYLRSRLDETPAFRDLDEKGQTEEKATTALKDLVTGYWRPILTLSGLVIALNVVNYTLLSYMPTYVQTRLGLSETQALVLASVGQLFMMCFLPLSGALSDRVGRKPLWLFSMIGLFVVAIPMYLIMPINFGLTIVAFMVLGLLYVPQLSTISATFPAMFPTQVRYAGFAIGYNIATSLFGGTAPLINDAMISWTKIDIFPAFFMMAACVVGVIAWFSMKETAGASLRGTKIPETTRSKSGKIISADAS</sequence>
<dbReference type="InterPro" id="IPR036259">
    <property type="entry name" value="MFS_trans_sf"/>
</dbReference>
<dbReference type="InterPro" id="IPR020846">
    <property type="entry name" value="MFS_dom"/>
</dbReference>
<feature type="transmembrane region" description="Helical" evidence="11">
    <location>
        <begin position="116"/>
        <end position="136"/>
    </location>
</feature>
<protein>
    <recommendedName>
        <fullName evidence="10">Putative proline/betaine transporter</fullName>
    </recommendedName>
</protein>
<dbReference type="Proteomes" id="UP000613840">
    <property type="component" value="Unassembled WGS sequence"/>
</dbReference>
<dbReference type="Gene3D" id="1.20.1250.20">
    <property type="entry name" value="MFS general substrate transporter like domains"/>
    <property type="match status" value="2"/>
</dbReference>
<feature type="transmembrane region" description="Helical" evidence="11">
    <location>
        <begin position="315"/>
        <end position="334"/>
    </location>
</feature>
<name>A0A917S3E6_9ACTN</name>
<evidence type="ECO:0000313" key="14">
    <source>
        <dbReference type="Proteomes" id="UP000613840"/>
    </source>
</evidence>
<keyword evidence="4" id="KW-1003">Cell membrane</keyword>
<dbReference type="PROSITE" id="PS00217">
    <property type="entry name" value="SUGAR_TRANSPORT_2"/>
    <property type="match status" value="1"/>
</dbReference>
<evidence type="ECO:0000256" key="2">
    <source>
        <dbReference type="ARBA" id="ARBA00008240"/>
    </source>
</evidence>
<dbReference type="GO" id="GO:0015293">
    <property type="term" value="F:symporter activity"/>
    <property type="evidence" value="ECO:0007669"/>
    <property type="project" value="UniProtKB-KW"/>
</dbReference>
<evidence type="ECO:0000256" key="6">
    <source>
        <dbReference type="ARBA" id="ARBA00022847"/>
    </source>
</evidence>
<dbReference type="InterPro" id="IPR051084">
    <property type="entry name" value="H+-coupled_symporters"/>
</dbReference>
<keyword evidence="7 11" id="KW-1133">Transmembrane helix</keyword>
<feature type="transmembrane region" description="Helical" evidence="11">
    <location>
        <begin position="249"/>
        <end position="271"/>
    </location>
</feature>
<feature type="transmembrane region" description="Helical" evidence="11">
    <location>
        <begin position="92"/>
        <end position="110"/>
    </location>
</feature>
<keyword evidence="3" id="KW-0813">Transport</keyword>
<feature type="transmembrane region" description="Helical" evidence="11">
    <location>
        <begin position="59"/>
        <end position="80"/>
    </location>
</feature>
<keyword evidence="8 11" id="KW-0472">Membrane</keyword>
<evidence type="ECO:0000256" key="5">
    <source>
        <dbReference type="ARBA" id="ARBA00022692"/>
    </source>
</evidence>
<dbReference type="PROSITE" id="PS00216">
    <property type="entry name" value="SUGAR_TRANSPORT_1"/>
    <property type="match status" value="1"/>
</dbReference>
<accession>A0A917S3E6</accession>
<evidence type="ECO:0000256" key="7">
    <source>
        <dbReference type="ARBA" id="ARBA00022989"/>
    </source>
</evidence>
<keyword evidence="5 11" id="KW-0812">Transmembrane</keyword>
<dbReference type="PROSITE" id="PS50850">
    <property type="entry name" value="MFS"/>
    <property type="match status" value="1"/>
</dbReference>
<keyword evidence="6" id="KW-0769">Symport</keyword>
<feature type="transmembrane region" description="Helical" evidence="11">
    <location>
        <begin position="340"/>
        <end position="361"/>
    </location>
</feature>